<proteinExistence type="predicted"/>
<evidence type="ECO:0000313" key="1">
    <source>
        <dbReference type="EMBL" id="RQT24837.1"/>
    </source>
</evidence>
<comment type="caution">
    <text evidence="1">The sequence shown here is derived from an EMBL/GenBank/DDBJ whole genome shotgun (WGS) entry which is preliminary data.</text>
</comment>
<reference evidence="1 2" key="1">
    <citation type="submission" date="2018-08" db="EMBL/GenBank/DDBJ databases">
        <title>Comparative analysis of Burkholderia isolates from Puerto Rico.</title>
        <authorList>
            <person name="Hall C."/>
            <person name="Sahl J."/>
            <person name="Wagner D."/>
        </authorList>
    </citation>
    <scope>NUCLEOTIDE SEQUENCE [LARGE SCALE GENOMIC DNA]</scope>
    <source>
        <strain evidence="1 2">Bp9001</strain>
    </source>
</reference>
<dbReference type="Proteomes" id="UP000269271">
    <property type="component" value="Unassembled WGS sequence"/>
</dbReference>
<organism evidence="1 2">
    <name type="scientific">Burkholderia contaminans</name>
    <dbReference type="NCBI Taxonomy" id="488447"/>
    <lineage>
        <taxon>Bacteria</taxon>
        <taxon>Pseudomonadati</taxon>
        <taxon>Pseudomonadota</taxon>
        <taxon>Betaproteobacteria</taxon>
        <taxon>Burkholderiales</taxon>
        <taxon>Burkholderiaceae</taxon>
        <taxon>Burkholderia</taxon>
        <taxon>Burkholderia cepacia complex</taxon>
    </lineage>
</organism>
<sequence>MTCVVVRSGGRAISWAIGGTLGNFIGSIAAGWTTLAPGWILFMGIALAGLLAFCRPRPK</sequence>
<gene>
    <name evidence="1" type="ORF">DF037_22830</name>
</gene>
<accession>A0A3N8QLY2</accession>
<protein>
    <submittedName>
        <fullName evidence="1">Uncharacterized protein</fullName>
    </submittedName>
</protein>
<dbReference type="RefSeq" id="WP_124618763.1">
    <property type="nucleotide sequence ID" value="NZ_CABVQQ010000002.1"/>
</dbReference>
<name>A0A3N8QLY2_9BURK</name>
<evidence type="ECO:0000313" key="2">
    <source>
        <dbReference type="Proteomes" id="UP000269271"/>
    </source>
</evidence>
<dbReference type="AlphaFoldDB" id="A0A3N8QLY2"/>
<dbReference type="EMBL" id="QTQX01000015">
    <property type="protein sequence ID" value="RQT24837.1"/>
    <property type="molecule type" value="Genomic_DNA"/>
</dbReference>